<accession>A0A2N7PMS5</accession>
<evidence type="ECO:0000313" key="8">
    <source>
        <dbReference type="Proteomes" id="UP000235460"/>
    </source>
</evidence>
<dbReference type="PANTHER" id="PTHR10746">
    <property type="entry name" value="50S RIBOSOMAL PROTEIN L4"/>
    <property type="match status" value="1"/>
</dbReference>
<gene>
    <name evidence="5" type="primary">rplD</name>
    <name evidence="7" type="ORF">C0190_05010</name>
</gene>
<dbReference type="GO" id="GO:0006412">
    <property type="term" value="P:translation"/>
    <property type="evidence" value="ECO:0007669"/>
    <property type="project" value="UniProtKB-UniRule"/>
</dbReference>
<name>A0A2N7PMS5_9BACT</name>
<evidence type="ECO:0000256" key="5">
    <source>
        <dbReference type="HAMAP-Rule" id="MF_01328"/>
    </source>
</evidence>
<keyword evidence="5" id="KW-0699">rRNA-binding</keyword>
<comment type="subunit">
    <text evidence="5">Part of the 50S ribosomal subunit.</text>
</comment>
<comment type="function">
    <text evidence="5">Forms part of the polypeptide exit tunnel.</text>
</comment>
<comment type="similarity">
    <text evidence="1 5">Belongs to the universal ribosomal protein uL4 family.</text>
</comment>
<keyword evidence="2 5" id="KW-0689">Ribosomal protein</keyword>
<protein>
    <recommendedName>
        <fullName evidence="4 5">Large ribosomal subunit protein uL4</fullName>
    </recommendedName>
</protein>
<dbReference type="NCBIfam" id="TIGR03953">
    <property type="entry name" value="rplD_bact"/>
    <property type="match status" value="1"/>
</dbReference>
<comment type="function">
    <text evidence="5">One of the primary rRNA binding proteins, this protein initially binds near the 5'-end of the 23S rRNA. It is important during the early stages of 50S assembly. It makes multiple contacts with different domains of the 23S rRNA in the assembled 50S subunit and ribosome.</text>
</comment>
<dbReference type="HAMAP" id="MF_01328_B">
    <property type="entry name" value="Ribosomal_uL4_B"/>
    <property type="match status" value="1"/>
</dbReference>
<sequence length="210" mass="23444">MEAIKAKLIDSSANIIGEIELPPDLYGISPKVGILHEVVRWQMARWRAGTACTKTRGEVRGGGRKPWPQKHTGRARQGSIRAPQWVGGGVVHGPKPRSYEFKLNKKVRRLGLKMALSSRALANKLYVAEDFPVKDKPKTKVLKGFLDNLGINDVLIVVPERNLILEKSADNLPKVKVLAVEGLNVYDILNHQNLVLAKDALPKIEERLRR</sequence>
<evidence type="ECO:0000256" key="6">
    <source>
        <dbReference type="SAM" id="MobiDB-lite"/>
    </source>
</evidence>
<dbReference type="GO" id="GO:1990904">
    <property type="term" value="C:ribonucleoprotein complex"/>
    <property type="evidence" value="ECO:0007669"/>
    <property type="project" value="UniProtKB-KW"/>
</dbReference>
<dbReference type="InterPro" id="IPR023574">
    <property type="entry name" value="Ribosomal_uL4_dom_sf"/>
</dbReference>
<dbReference type="SUPFAM" id="SSF52166">
    <property type="entry name" value="Ribosomal protein L4"/>
    <property type="match status" value="1"/>
</dbReference>
<evidence type="ECO:0000256" key="3">
    <source>
        <dbReference type="ARBA" id="ARBA00023274"/>
    </source>
</evidence>
<keyword evidence="5" id="KW-0694">RNA-binding</keyword>
<keyword evidence="3 5" id="KW-0687">Ribonucleoprotein</keyword>
<evidence type="ECO:0000256" key="4">
    <source>
        <dbReference type="ARBA" id="ARBA00035244"/>
    </source>
</evidence>
<evidence type="ECO:0000256" key="1">
    <source>
        <dbReference type="ARBA" id="ARBA00010528"/>
    </source>
</evidence>
<dbReference type="Gene3D" id="3.40.1370.10">
    <property type="match status" value="1"/>
</dbReference>
<organism evidence="7 8">
    <name type="scientific">Thermodesulfobacterium geofontis</name>
    <dbReference type="NCBI Taxonomy" id="1295609"/>
    <lineage>
        <taxon>Bacteria</taxon>
        <taxon>Pseudomonadati</taxon>
        <taxon>Thermodesulfobacteriota</taxon>
        <taxon>Thermodesulfobacteria</taxon>
        <taxon>Thermodesulfobacteriales</taxon>
        <taxon>Thermodesulfobacteriaceae</taxon>
        <taxon>Thermodesulfobacterium</taxon>
    </lineage>
</organism>
<comment type="caution">
    <text evidence="7">The sequence shown here is derived from an EMBL/GenBank/DDBJ whole genome shotgun (WGS) entry which is preliminary data.</text>
</comment>
<proteinExistence type="inferred from homology"/>
<dbReference type="GO" id="GO:0003735">
    <property type="term" value="F:structural constituent of ribosome"/>
    <property type="evidence" value="ECO:0007669"/>
    <property type="project" value="InterPro"/>
</dbReference>
<feature type="region of interest" description="Disordered" evidence="6">
    <location>
        <begin position="55"/>
        <end position="78"/>
    </location>
</feature>
<dbReference type="PANTHER" id="PTHR10746:SF6">
    <property type="entry name" value="LARGE RIBOSOMAL SUBUNIT PROTEIN UL4M"/>
    <property type="match status" value="1"/>
</dbReference>
<dbReference type="GO" id="GO:0005840">
    <property type="term" value="C:ribosome"/>
    <property type="evidence" value="ECO:0007669"/>
    <property type="project" value="UniProtKB-KW"/>
</dbReference>
<evidence type="ECO:0000313" key="7">
    <source>
        <dbReference type="EMBL" id="PMP66655.1"/>
    </source>
</evidence>
<reference evidence="7 8" key="1">
    <citation type="submission" date="2018-01" db="EMBL/GenBank/DDBJ databases">
        <title>Metagenomic assembled genomes from two thermal pools in the Uzon Caldera, Kamchatka, Russia.</title>
        <authorList>
            <person name="Wilkins L."/>
            <person name="Ettinger C."/>
        </authorList>
    </citation>
    <scope>NUCLEOTIDE SEQUENCE [LARGE SCALE GENOMIC DNA]</scope>
    <source>
        <strain evidence="7">ZAV-08</strain>
    </source>
</reference>
<dbReference type="InterPro" id="IPR013005">
    <property type="entry name" value="Ribosomal_uL4-like"/>
</dbReference>
<dbReference type="GO" id="GO:0019843">
    <property type="term" value="F:rRNA binding"/>
    <property type="evidence" value="ECO:0007669"/>
    <property type="project" value="UniProtKB-UniRule"/>
</dbReference>
<evidence type="ECO:0000256" key="2">
    <source>
        <dbReference type="ARBA" id="ARBA00022980"/>
    </source>
</evidence>
<dbReference type="EMBL" id="PNIK01000069">
    <property type="protein sequence ID" value="PMP66655.1"/>
    <property type="molecule type" value="Genomic_DNA"/>
</dbReference>
<dbReference type="AlphaFoldDB" id="A0A2N7PMS5"/>
<dbReference type="InterPro" id="IPR002136">
    <property type="entry name" value="Ribosomal_uL4"/>
</dbReference>
<dbReference type="Pfam" id="PF00573">
    <property type="entry name" value="Ribosomal_L4"/>
    <property type="match status" value="1"/>
</dbReference>
<dbReference type="Proteomes" id="UP000235460">
    <property type="component" value="Unassembled WGS sequence"/>
</dbReference>